<feature type="chain" id="PRO_5012420587" evidence="9">
    <location>
        <begin position="20"/>
        <end position="1180"/>
    </location>
</feature>
<dbReference type="PANTHER" id="PTHR42643:SF24">
    <property type="entry name" value="IONOTROPIC RECEPTOR 60A"/>
    <property type="match status" value="1"/>
</dbReference>
<evidence type="ECO:0000256" key="6">
    <source>
        <dbReference type="ARBA" id="ARBA00023170"/>
    </source>
</evidence>
<evidence type="ECO:0000256" key="7">
    <source>
        <dbReference type="ARBA" id="ARBA00023180"/>
    </source>
</evidence>
<feature type="transmembrane region" description="Helical" evidence="8">
    <location>
        <begin position="697"/>
        <end position="715"/>
    </location>
</feature>
<dbReference type="PANTHER" id="PTHR42643">
    <property type="entry name" value="IONOTROPIC RECEPTOR 20A-RELATED"/>
    <property type="match status" value="1"/>
</dbReference>
<comment type="subcellular location">
    <subcellularLocation>
        <location evidence="1">Cell membrane</location>
        <topology evidence="1">Multi-pass membrane protein</topology>
    </subcellularLocation>
</comment>
<evidence type="ECO:0000313" key="11">
    <source>
        <dbReference type="Proteomes" id="UP000198287"/>
    </source>
</evidence>
<evidence type="ECO:0000256" key="4">
    <source>
        <dbReference type="ARBA" id="ARBA00022989"/>
    </source>
</evidence>
<gene>
    <name evidence="10" type="ORF">Fcan01_22941</name>
</gene>
<dbReference type="InterPro" id="IPR052192">
    <property type="entry name" value="Insect_Ionotropic_Sensory_Rcpt"/>
</dbReference>
<evidence type="ECO:0000256" key="5">
    <source>
        <dbReference type="ARBA" id="ARBA00023136"/>
    </source>
</evidence>
<sequence length="1180" mass="135351">MELLVLSVNLFNIILSSSAARYEGCTTLISKIPPSHETNYRTCVSNLDLEPYISSALENILTIQSFPCNETIEFFLSERESLYFQNTRKFSPNYKVFILLPLETILESVHYLITRSGYGTSTNLAVLFYAFVRNDGVQNLMTSLEDLNNIPEPRFTCPLVILRFREEKYDRQVLSASILCYTCHGKARFSKVEISEEHRPFVLLGRHISLNSNGHGGTASIYFFIGRAPTQKVIQDCKRKNCWNLYVLLMKMLNISDFMVVNRCSPHEDFPWSPFYLCSGTLEMGAVDHISDYDHALISCFNPSRLHSLYCVQQATFTAPSWTWFLSPFDCQIWIFLAASIILLGLVQKSIRQSVDVLFFFIHVPIMSFTTTKLTAPLHILRYRTTKDLELAGYRMVIADKSQFPLAQLLVGTRYKEIMSRKLTMHDINYDKDIDVFRVLFKYNCSKIAKSKSYLNINREYFKNLGKSDVKIRTDEVSRFVADEVFVTMSTRLVTYGNLVVSKYLRRILVDFWDAGIWSIGRDLNVAMYVRGVRKGIFQNECAEGCQDGNKFELYFPEFMGSIIELFPHVKSLPEIYLSEGNYVSTVEKQTPQWARWCILEFRKASYVHPKVETEIVGTILYRLTLQIFAKANISVIYHPRCYNFRTIQVQFDAANPPTNIGVTIIQRSVGGYQFLTCYTEPYITLGFYLTPFQPELWLVLVITIAILIAVMTLCQRFLGLLKQQTFSAWLYVLASLFEETGSIPTWIEKHTFFRILLGVWGILTVVLTNGYNGIMISELNSPRAQSYPVSFNQLDCQNKFKMALKLGNIFEEGLPKLAKQDRNVRFAHLTSEFWNAFWVIRKISISVPLNWMFSAKIDINDTSIDSECYRLLSQLDPDNGIQVLPEFLSVLLNLGYSFFYSVTSSKSSNLTVFRELNLFSLRHSFYPKGFSYLSNYSTYSALRRRIEGEVVQCGKTVFIGKSSAIKVEYEFLAKKYPDINFFVSTQTVQSNPTGMLFRHAWTSPVLGTFKNLNEAGILTLTENQELRRININRTASISMEKSKALKPKNIATLSGTLPTVFILMGSLIGVSIPVFIIECRRRVVKGVNFEMFETSNMSVKPDEDFIDSREPMVMTVAITVAKKSYMIVTAMDAIVKELATYYTVVSGKTETHKTHLSHGRVERYRRPPVRGNRFVTDTV</sequence>
<feature type="transmembrane region" description="Helical" evidence="8">
    <location>
        <begin position="1051"/>
        <end position="1077"/>
    </location>
</feature>
<evidence type="ECO:0000256" key="3">
    <source>
        <dbReference type="ARBA" id="ARBA00022692"/>
    </source>
</evidence>
<feature type="signal peptide" evidence="9">
    <location>
        <begin position="1"/>
        <end position="19"/>
    </location>
</feature>
<keyword evidence="2" id="KW-1003">Cell membrane</keyword>
<accession>A0A226DC46</accession>
<feature type="transmembrane region" description="Helical" evidence="8">
    <location>
        <begin position="754"/>
        <end position="775"/>
    </location>
</feature>
<keyword evidence="6" id="KW-0675">Receptor</keyword>
<dbReference type="EMBL" id="LNIX01000026">
    <property type="protein sequence ID" value="OXA42211.1"/>
    <property type="molecule type" value="Genomic_DNA"/>
</dbReference>
<evidence type="ECO:0000256" key="8">
    <source>
        <dbReference type="SAM" id="Phobius"/>
    </source>
</evidence>
<reference evidence="10 11" key="1">
    <citation type="submission" date="2015-12" db="EMBL/GenBank/DDBJ databases">
        <title>The genome of Folsomia candida.</title>
        <authorList>
            <person name="Faddeeva A."/>
            <person name="Derks M.F."/>
            <person name="Anvar Y."/>
            <person name="Smit S."/>
            <person name="Van Straalen N."/>
            <person name="Roelofs D."/>
        </authorList>
    </citation>
    <scope>NUCLEOTIDE SEQUENCE [LARGE SCALE GENOMIC DNA]</scope>
    <source>
        <strain evidence="10 11">VU population</strain>
        <tissue evidence="10">Whole body</tissue>
    </source>
</reference>
<evidence type="ECO:0000256" key="1">
    <source>
        <dbReference type="ARBA" id="ARBA00004651"/>
    </source>
</evidence>
<keyword evidence="11" id="KW-1185">Reference proteome</keyword>
<keyword evidence="3 8" id="KW-0812">Transmembrane</keyword>
<evidence type="ECO:0000313" key="10">
    <source>
        <dbReference type="EMBL" id="OXA42211.1"/>
    </source>
</evidence>
<organism evidence="10 11">
    <name type="scientific">Folsomia candida</name>
    <name type="common">Springtail</name>
    <dbReference type="NCBI Taxonomy" id="158441"/>
    <lineage>
        <taxon>Eukaryota</taxon>
        <taxon>Metazoa</taxon>
        <taxon>Ecdysozoa</taxon>
        <taxon>Arthropoda</taxon>
        <taxon>Hexapoda</taxon>
        <taxon>Collembola</taxon>
        <taxon>Entomobryomorpha</taxon>
        <taxon>Isotomoidea</taxon>
        <taxon>Isotomidae</taxon>
        <taxon>Proisotominae</taxon>
        <taxon>Folsomia</taxon>
    </lineage>
</organism>
<protein>
    <submittedName>
        <fullName evidence="10">Uncharacterized protein</fullName>
    </submittedName>
</protein>
<keyword evidence="7" id="KW-0325">Glycoprotein</keyword>
<dbReference type="Gene3D" id="1.10.287.70">
    <property type="match status" value="1"/>
</dbReference>
<evidence type="ECO:0000256" key="9">
    <source>
        <dbReference type="SAM" id="SignalP"/>
    </source>
</evidence>
<comment type="caution">
    <text evidence="10">The sequence shown here is derived from an EMBL/GenBank/DDBJ whole genome shotgun (WGS) entry which is preliminary data.</text>
</comment>
<dbReference type="AlphaFoldDB" id="A0A226DC46"/>
<dbReference type="Proteomes" id="UP000198287">
    <property type="component" value="Unassembled WGS sequence"/>
</dbReference>
<name>A0A226DC46_FOLCA</name>
<evidence type="ECO:0000256" key="2">
    <source>
        <dbReference type="ARBA" id="ARBA00022475"/>
    </source>
</evidence>
<keyword evidence="9" id="KW-0732">Signal</keyword>
<keyword evidence="4 8" id="KW-1133">Transmembrane helix</keyword>
<keyword evidence="5 8" id="KW-0472">Membrane</keyword>
<dbReference type="GO" id="GO:0005886">
    <property type="term" value="C:plasma membrane"/>
    <property type="evidence" value="ECO:0007669"/>
    <property type="project" value="UniProtKB-SubCell"/>
</dbReference>
<proteinExistence type="predicted"/>